<dbReference type="Proteomes" id="UP000251584">
    <property type="component" value="Unassembled WGS sequence"/>
</dbReference>
<gene>
    <name evidence="2" type="ORF">NCTC10786_03543</name>
</gene>
<evidence type="ECO:0000313" key="3">
    <source>
        <dbReference type="Proteomes" id="UP000251584"/>
    </source>
</evidence>
<accession>A0A2X2WEF8</accession>
<name>A0A2X2WEF8_CITKO</name>
<feature type="compositionally biased region" description="Polar residues" evidence="1">
    <location>
        <begin position="8"/>
        <end position="22"/>
    </location>
</feature>
<protein>
    <submittedName>
        <fullName evidence="2">Uncharacterized protein</fullName>
    </submittedName>
</protein>
<reference evidence="2 3" key="1">
    <citation type="submission" date="2018-06" db="EMBL/GenBank/DDBJ databases">
        <authorList>
            <consortium name="Pathogen Informatics"/>
            <person name="Doyle S."/>
        </authorList>
    </citation>
    <scope>NUCLEOTIDE SEQUENCE [LARGE SCALE GENOMIC DNA]</scope>
    <source>
        <strain evidence="2 3">NCTC10786</strain>
    </source>
</reference>
<evidence type="ECO:0000256" key="1">
    <source>
        <dbReference type="SAM" id="MobiDB-lite"/>
    </source>
</evidence>
<dbReference type="EMBL" id="UAVY01000005">
    <property type="protein sequence ID" value="SQB36431.1"/>
    <property type="molecule type" value="Genomic_DNA"/>
</dbReference>
<organism evidence="2 3">
    <name type="scientific">Citrobacter koseri</name>
    <name type="common">Citrobacter diversus</name>
    <dbReference type="NCBI Taxonomy" id="545"/>
    <lineage>
        <taxon>Bacteria</taxon>
        <taxon>Pseudomonadati</taxon>
        <taxon>Pseudomonadota</taxon>
        <taxon>Gammaproteobacteria</taxon>
        <taxon>Enterobacterales</taxon>
        <taxon>Enterobacteriaceae</taxon>
        <taxon>Citrobacter</taxon>
    </lineage>
</organism>
<sequence length="86" mass="9665">MNFDNKTKNATNNVNPHPTTSTIRGYQIQTEVSVHDPALIPCSFGHIEYFGKERIQRIGCCSRCYLKPPPEMCSGPFCRTLTTTSI</sequence>
<feature type="region of interest" description="Disordered" evidence="1">
    <location>
        <begin position="1"/>
        <end position="22"/>
    </location>
</feature>
<dbReference type="AlphaFoldDB" id="A0A2X2WEF8"/>
<proteinExistence type="predicted"/>
<evidence type="ECO:0000313" key="2">
    <source>
        <dbReference type="EMBL" id="SQB36431.1"/>
    </source>
</evidence>